<evidence type="ECO:0000313" key="1">
    <source>
        <dbReference type="EMBL" id="KAJ7645278.1"/>
    </source>
</evidence>
<keyword evidence="2" id="KW-1185">Reference proteome</keyword>
<reference evidence="1" key="1">
    <citation type="submission" date="2023-03" db="EMBL/GenBank/DDBJ databases">
        <title>Massive genome expansion in bonnet fungi (Mycena s.s.) driven by repeated elements and novel gene families across ecological guilds.</title>
        <authorList>
            <consortium name="Lawrence Berkeley National Laboratory"/>
            <person name="Harder C.B."/>
            <person name="Miyauchi S."/>
            <person name="Viragh M."/>
            <person name="Kuo A."/>
            <person name="Thoen E."/>
            <person name="Andreopoulos B."/>
            <person name="Lu D."/>
            <person name="Skrede I."/>
            <person name="Drula E."/>
            <person name="Henrissat B."/>
            <person name="Morin E."/>
            <person name="Kohler A."/>
            <person name="Barry K."/>
            <person name="LaButti K."/>
            <person name="Morin E."/>
            <person name="Salamov A."/>
            <person name="Lipzen A."/>
            <person name="Mereny Z."/>
            <person name="Hegedus B."/>
            <person name="Baldrian P."/>
            <person name="Stursova M."/>
            <person name="Weitz H."/>
            <person name="Taylor A."/>
            <person name="Grigoriev I.V."/>
            <person name="Nagy L.G."/>
            <person name="Martin F."/>
            <person name="Kauserud H."/>
        </authorList>
    </citation>
    <scope>NUCLEOTIDE SEQUENCE</scope>
    <source>
        <strain evidence="1">CBHHK067</strain>
    </source>
</reference>
<dbReference type="AlphaFoldDB" id="A0AAD7CER6"/>
<accession>A0AAD7CER6</accession>
<dbReference type="EMBL" id="JARKIE010000403">
    <property type="protein sequence ID" value="KAJ7645278.1"/>
    <property type="molecule type" value="Genomic_DNA"/>
</dbReference>
<sequence>MTKQTDSYPANFKPNFTSAFSVTVPQPLAAAFSVLGTTAGLERSILLSPMASAFEPLAKDAVAVEGKLEDAFLRTAPAGSGEGLPRQSFKFTETVKMVPRLAFLDVIVNLQGTLTWDEERHVVLYETVADMVTVRKVRWFEAMDGPGGPATKVSETIEGQCPALLQFITQRTTRSAHQEQMNLYATLFE</sequence>
<comment type="caution">
    <text evidence="1">The sequence shown here is derived from an EMBL/GenBank/DDBJ whole genome shotgun (WGS) entry which is preliminary data.</text>
</comment>
<gene>
    <name evidence="1" type="ORF">B0H17DRAFT_458483</name>
</gene>
<organism evidence="1 2">
    <name type="scientific">Mycena rosella</name>
    <name type="common">Pink bonnet</name>
    <name type="synonym">Agaricus rosellus</name>
    <dbReference type="NCBI Taxonomy" id="1033263"/>
    <lineage>
        <taxon>Eukaryota</taxon>
        <taxon>Fungi</taxon>
        <taxon>Dikarya</taxon>
        <taxon>Basidiomycota</taxon>
        <taxon>Agaricomycotina</taxon>
        <taxon>Agaricomycetes</taxon>
        <taxon>Agaricomycetidae</taxon>
        <taxon>Agaricales</taxon>
        <taxon>Marasmiineae</taxon>
        <taxon>Mycenaceae</taxon>
        <taxon>Mycena</taxon>
    </lineage>
</organism>
<evidence type="ECO:0000313" key="2">
    <source>
        <dbReference type="Proteomes" id="UP001221757"/>
    </source>
</evidence>
<protein>
    <submittedName>
        <fullName evidence="1">Uncharacterized protein</fullName>
    </submittedName>
</protein>
<dbReference type="Proteomes" id="UP001221757">
    <property type="component" value="Unassembled WGS sequence"/>
</dbReference>
<proteinExistence type="predicted"/>
<name>A0AAD7CER6_MYCRO</name>